<proteinExistence type="predicted"/>
<organism evidence="1">
    <name type="scientific">Anguilla anguilla</name>
    <name type="common">European freshwater eel</name>
    <name type="synonym">Muraena anguilla</name>
    <dbReference type="NCBI Taxonomy" id="7936"/>
    <lineage>
        <taxon>Eukaryota</taxon>
        <taxon>Metazoa</taxon>
        <taxon>Chordata</taxon>
        <taxon>Craniata</taxon>
        <taxon>Vertebrata</taxon>
        <taxon>Euteleostomi</taxon>
        <taxon>Actinopterygii</taxon>
        <taxon>Neopterygii</taxon>
        <taxon>Teleostei</taxon>
        <taxon>Anguilliformes</taxon>
        <taxon>Anguillidae</taxon>
        <taxon>Anguilla</taxon>
    </lineage>
</organism>
<evidence type="ECO:0000313" key="1">
    <source>
        <dbReference type="EMBL" id="JAH53858.1"/>
    </source>
</evidence>
<protein>
    <submittedName>
        <fullName evidence="1">Uncharacterized protein</fullName>
    </submittedName>
</protein>
<accession>A0A0E9TMA0</accession>
<dbReference type="EMBL" id="GBXM01054719">
    <property type="protein sequence ID" value="JAH53858.1"/>
    <property type="molecule type" value="Transcribed_RNA"/>
</dbReference>
<sequence>MGASPWFRDISSEILNF</sequence>
<dbReference type="AlphaFoldDB" id="A0A0E9TMA0"/>
<reference evidence="1" key="2">
    <citation type="journal article" date="2015" name="Fish Shellfish Immunol.">
        <title>Early steps in the European eel (Anguilla anguilla)-Vibrio vulnificus interaction in the gills: Role of the RtxA13 toxin.</title>
        <authorList>
            <person name="Callol A."/>
            <person name="Pajuelo D."/>
            <person name="Ebbesson L."/>
            <person name="Teles M."/>
            <person name="MacKenzie S."/>
            <person name="Amaro C."/>
        </authorList>
    </citation>
    <scope>NUCLEOTIDE SEQUENCE</scope>
</reference>
<reference evidence="1" key="1">
    <citation type="submission" date="2014-11" db="EMBL/GenBank/DDBJ databases">
        <authorList>
            <person name="Amaro Gonzalez C."/>
        </authorList>
    </citation>
    <scope>NUCLEOTIDE SEQUENCE</scope>
</reference>
<name>A0A0E9TMA0_ANGAN</name>